<comment type="similarity">
    <text evidence="1">Belongs to the ANT/ATPSC lysine N-methyltransferase family.</text>
</comment>
<proteinExistence type="inferred from homology"/>
<keyword evidence="4" id="KW-0949">S-adenosyl-L-methionine</keyword>
<dbReference type="GO" id="GO:0016279">
    <property type="term" value="F:protein-lysine N-methyltransferase activity"/>
    <property type="evidence" value="ECO:0007669"/>
    <property type="project" value="InterPro"/>
</dbReference>
<evidence type="ECO:0000259" key="5">
    <source>
        <dbReference type="Pfam" id="PF13847"/>
    </source>
</evidence>
<dbReference type="Pfam" id="PF13847">
    <property type="entry name" value="Methyltransf_31"/>
    <property type="match status" value="1"/>
</dbReference>
<dbReference type="STRING" id="1806994.A0A507C5I3"/>
<dbReference type="CDD" id="cd02440">
    <property type="entry name" value="AdoMet_MTases"/>
    <property type="match status" value="1"/>
</dbReference>
<evidence type="ECO:0000256" key="1">
    <source>
        <dbReference type="ARBA" id="ARBA00010633"/>
    </source>
</evidence>
<reference evidence="6 7" key="1">
    <citation type="journal article" date="2019" name="Sci. Rep.">
        <title>Comparative genomics of chytrid fungi reveal insights into the obligate biotrophic and pathogenic lifestyle of Synchytrium endobioticum.</title>
        <authorList>
            <person name="van de Vossenberg B.T.L.H."/>
            <person name="Warris S."/>
            <person name="Nguyen H.D.T."/>
            <person name="van Gent-Pelzer M.P.E."/>
            <person name="Joly D.L."/>
            <person name="van de Geest H.C."/>
            <person name="Bonants P.J.M."/>
            <person name="Smith D.S."/>
            <person name="Levesque C.A."/>
            <person name="van der Lee T.A.J."/>
        </authorList>
    </citation>
    <scope>NUCLEOTIDE SEQUENCE [LARGE SCALE GENOMIC DNA]</scope>
    <source>
        <strain evidence="6 7">JEL517</strain>
    </source>
</reference>
<evidence type="ECO:0000313" key="6">
    <source>
        <dbReference type="EMBL" id="TPX33236.1"/>
    </source>
</evidence>
<dbReference type="SUPFAM" id="SSF53335">
    <property type="entry name" value="S-adenosyl-L-methionine-dependent methyltransferases"/>
    <property type="match status" value="1"/>
</dbReference>
<evidence type="ECO:0000256" key="2">
    <source>
        <dbReference type="ARBA" id="ARBA00022603"/>
    </source>
</evidence>
<feature type="domain" description="Methyltransferase" evidence="5">
    <location>
        <begin position="68"/>
        <end position="135"/>
    </location>
</feature>
<dbReference type="RefSeq" id="XP_031024278.1">
    <property type="nucleotide sequence ID" value="XM_031169790.1"/>
</dbReference>
<dbReference type="InterPro" id="IPR026170">
    <property type="entry name" value="FAM173A/B"/>
</dbReference>
<keyword evidence="2" id="KW-0489">Methyltransferase</keyword>
<keyword evidence="7" id="KW-1185">Reference proteome</keyword>
<dbReference type="GO" id="GO:1905706">
    <property type="term" value="P:regulation of mitochondrial ATP synthesis coupled proton transport"/>
    <property type="evidence" value="ECO:0007669"/>
    <property type="project" value="TreeGrafter"/>
</dbReference>
<dbReference type="GO" id="GO:0005739">
    <property type="term" value="C:mitochondrion"/>
    <property type="evidence" value="ECO:0007669"/>
    <property type="project" value="TreeGrafter"/>
</dbReference>
<sequence length="209" mass="22912">MVIEDAQEEELLAFADSDDMPNDIKTPETSILKTLVNTQPLDGTAYVAPYVPASEPAIQQSLLLVAIQSDDVLMDLGCGDGRILFQALDSSTPPKHCIGIEMDPYLAEHIERTLLSYEKAAHFTFIQGDMFAVDLAGLNVSVAILYLLPIGLGKLDPLLASWLRAVKGSRVVTITYQIPGWEAVKSCAVENPAQRLEQRLFYYDATSIP</sequence>
<dbReference type="InterPro" id="IPR025714">
    <property type="entry name" value="Methyltranfer_dom"/>
</dbReference>
<evidence type="ECO:0000313" key="7">
    <source>
        <dbReference type="Proteomes" id="UP000319731"/>
    </source>
</evidence>
<organism evidence="6 7">
    <name type="scientific">Synchytrium microbalum</name>
    <dbReference type="NCBI Taxonomy" id="1806994"/>
    <lineage>
        <taxon>Eukaryota</taxon>
        <taxon>Fungi</taxon>
        <taxon>Fungi incertae sedis</taxon>
        <taxon>Chytridiomycota</taxon>
        <taxon>Chytridiomycota incertae sedis</taxon>
        <taxon>Chytridiomycetes</taxon>
        <taxon>Synchytriales</taxon>
        <taxon>Synchytriaceae</taxon>
        <taxon>Synchytrium</taxon>
    </lineage>
</organism>
<dbReference type="GeneID" id="42005087"/>
<dbReference type="Proteomes" id="UP000319731">
    <property type="component" value="Unassembled WGS sequence"/>
</dbReference>
<comment type="caution">
    <text evidence="6">The sequence shown here is derived from an EMBL/GenBank/DDBJ whole genome shotgun (WGS) entry which is preliminary data.</text>
</comment>
<dbReference type="Gene3D" id="3.40.50.150">
    <property type="entry name" value="Vaccinia Virus protein VP39"/>
    <property type="match status" value="1"/>
</dbReference>
<dbReference type="AlphaFoldDB" id="A0A507C5I3"/>
<protein>
    <recommendedName>
        <fullName evidence="5">Methyltransferase domain-containing protein</fullName>
    </recommendedName>
</protein>
<dbReference type="EMBL" id="QEAO01000022">
    <property type="protein sequence ID" value="TPX33236.1"/>
    <property type="molecule type" value="Genomic_DNA"/>
</dbReference>
<evidence type="ECO:0000256" key="4">
    <source>
        <dbReference type="ARBA" id="ARBA00022691"/>
    </source>
</evidence>
<dbReference type="PANTHER" id="PTHR13610">
    <property type="entry name" value="METHYLTRANSFERASE DOMAIN-CONTAINING PROTEIN"/>
    <property type="match status" value="1"/>
</dbReference>
<name>A0A507C5I3_9FUNG</name>
<dbReference type="GO" id="GO:0032259">
    <property type="term" value="P:methylation"/>
    <property type="evidence" value="ECO:0007669"/>
    <property type="project" value="UniProtKB-KW"/>
</dbReference>
<accession>A0A507C5I3</accession>
<gene>
    <name evidence="6" type="ORF">SmJEL517_g03862</name>
</gene>
<keyword evidence="3" id="KW-0808">Transferase</keyword>
<evidence type="ECO:0000256" key="3">
    <source>
        <dbReference type="ARBA" id="ARBA00022679"/>
    </source>
</evidence>
<dbReference type="PANTHER" id="PTHR13610:SF11">
    <property type="entry name" value="METHYLTRANSFERASE DOMAIN-CONTAINING PROTEIN"/>
    <property type="match status" value="1"/>
</dbReference>
<dbReference type="OrthoDB" id="66144at2759"/>
<dbReference type="InterPro" id="IPR029063">
    <property type="entry name" value="SAM-dependent_MTases_sf"/>
</dbReference>